<proteinExistence type="predicted"/>
<evidence type="ECO:0000313" key="2">
    <source>
        <dbReference type="Proteomes" id="UP000295662"/>
    </source>
</evidence>
<comment type="caution">
    <text evidence="1">The sequence shown here is derived from an EMBL/GenBank/DDBJ whole genome shotgun (WGS) entry which is preliminary data.</text>
</comment>
<gene>
    <name evidence="1" type="ORF">EI77_01923</name>
</gene>
<protein>
    <submittedName>
        <fullName evidence="1">Uncharacterized protein</fullName>
    </submittedName>
</protein>
<name>A0A4R7S4S9_9BACT</name>
<organism evidence="1 2">
    <name type="scientific">Prosthecobacter fusiformis</name>
    <dbReference type="NCBI Taxonomy" id="48464"/>
    <lineage>
        <taxon>Bacteria</taxon>
        <taxon>Pseudomonadati</taxon>
        <taxon>Verrucomicrobiota</taxon>
        <taxon>Verrucomicrobiia</taxon>
        <taxon>Verrucomicrobiales</taxon>
        <taxon>Verrucomicrobiaceae</taxon>
        <taxon>Prosthecobacter</taxon>
    </lineage>
</organism>
<sequence>MVGTALQCLLRKKYTPEARFLLRRASLTQRRGPKDMSLYHPNSSMHGLLPFRAFSLMKGALERGHSGSASHLCQTISPNRISWAARLEAVNFQGGLSDNEAAGAAAERGRLVGIAGASGRLCQKDDR</sequence>
<evidence type="ECO:0000313" key="1">
    <source>
        <dbReference type="EMBL" id="TDU73452.1"/>
    </source>
</evidence>
<accession>A0A4R7S4S9</accession>
<reference evidence="1 2" key="1">
    <citation type="submission" date="2019-03" db="EMBL/GenBank/DDBJ databases">
        <title>Genomic Encyclopedia of Archaeal and Bacterial Type Strains, Phase II (KMG-II): from individual species to whole genera.</title>
        <authorList>
            <person name="Goeker M."/>
        </authorList>
    </citation>
    <scope>NUCLEOTIDE SEQUENCE [LARGE SCALE GENOMIC DNA]</scope>
    <source>
        <strain evidence="1 2">ATCC 25309</strain>
    </source>
</reference>
<dbReference type="EMBL" id="SOCA01000002">
    <property type="protein sequence ID" value="TDU73452.1"/>
    <property type="molecule type" value="Genomic_DNA"/>
</dbReference>
<dbReference type="Proteomes" id="UP000295662">
    <property type="component" value="Unassembled WGS sequence"/>
</dbReference>
<dbReference type="AlphaFoldDB" id="A0A4R7S4S9"/>
<keyword evidence="2" id="KW-1185">Reference proteome</keyword>